<evidence type="ECO:0000313" key="4">
    <source>
        <dbReference type="EMBL" id="MDT0410957.1"/>
    </source>
</evidence>
<organism evidence="4 5">
    <name type="scientific">Streptomyces evansiae</name>
    <dbReference type="NCBI Taxonomy" id="3075535"/>
    <lineage>
        <taxon>Bacteria</taxon>
        <taxon>Bacillati</taxon>
        <taxon>Actinomycetota</taxon>
        <taxon>Actinomycetes</taxon>
        <taxon>Kitasatosporales</taxon>
        <taxon>Streptomycetaceae</taxon>
        <taxon>Streptomyces</taxon>
    </lineage>
</organism>
<dbReference type="PANTHER" id="PTHR36834:SF1">
    <property type="entry name" value="INTEGRAL MEMBRANE PROTEIN"/>
    <property type="match status" value="1"/>
</dbReference>
<evidence type="ECO:0000259" key="3">
    <source>
        <dbReference type="Pfam" id="PF04892"/>
    </source>
</evidence>
<evidence type="ECO:0000313" key="5">
    <source>
        <dbReference type="Proteomes" id="UP001183610"/>
    </source>
</evidence>
<keyword evidence="2" id="KW-1133">Transmembrane helix</keyword>
<dbReference type="EMBL" id="JAVRET010000041">
    <property type="protein sequence ID" value="MDT0410957.1"/>
    <property type="molecule type" value="Genomic_DNA"/>
</dbReference>
<dbReference type="RefSeq" id="WP_037884432.1">
    <property type="nucleotide sequence ID" value="NZ_JAVRET010000041.1"/>
</dbReference>
<name>A0ABU2R2P6_9ACTN</name>
<comment type="caution">
    <text evidence="4">The sequence shown here is derived from an EMBL/GenBank/DDBJ whole genome shotgun (WGS) entry which is preliminary data.</text>
</comment>
<dbReference type="InterPro" id="IPR006976">
    <property type="entry name" value="VanZ-like"/>
</dbReference>
<dbReference type="PANTHER" id="PTHR36834">
    <property type="entry name" value="MEMBRANE PROTEIN-RELATED"/>
    <property type="match status" value="1"/>
</dbReference>
<dbReference type="Proteomes" id="UP001183610">
    <property type="component" value="Unassembled WGS sequence"/>
</dbReference>
<feature type="compositionally biased region" description="Basic residues" evidence="1">
    <location>
        <begin position="159"/>
        <end position="168"/>
    </location>
</feature>
<reference evidence="5" key="1">
    <citation type="submission" date="2023-07" db="EMBL/GenBank/DDBJ databases">
        <title>30 novel species of actinomycetes from the DSMZ collection.</title>
        <authorList>
            <person name="Nouioui I."/>
        </authorList>
    </citation>
    <scope>NUCLEOTIDE SEQUENCE [LARGE SCALE GENOMIC DNA]</scope>
    <source>
        <strain evidence="5">DSM 41979</strain>
    </source>
</reference>
<protein>
    <submittedName>
        <fullName evidence="4">VanZ family protein</fullName>
    </submittedName>
</protein>
<accession>A0ABU2R2P6</accession>
<keyword evidence="2" id="KW-0472">Membrane</keyword>
<feature type="transmembrane region" description="Helical" evidence="2">
    <location>
        <begin position="72"/>
        <end position="90"/>
    </location>
</feature>
<evidence type="ECO:0000256" key="1">
    <source>
        <dbReference type="SAM" id="MobiDB-lite"/>
    </source>
</evidence>
<dbReference type="InterPro" id="IPR053150">
    <property type="entry name" value="Teicoplanin_resist-assoc"/>
</dbReference>
<evidence type="ECO:0000256" key="2">
    <source>
        <dbReference type="SAM" id="Phobius"/>
    </source>
</evidence>
<feature type="transmembrane region" description="Helical" evidence="2">
    <location>
        <begin position="128"/>
        <end position="147"/>
    </location>
</feature>
<keyword evidence="5" id="KW-1185">Reference proteome</keyword>
<gene>
    <name evidence="4" type="ORF">RM698_18115</name>
</gene>
<keyword evidence="2" id="KW-0812">Transmembrane</keyword>
<feature type="region of interest" description="Disordered" evidence="1">
    <location>
        <begin position="151"/>
        <end position="232"/>
    </location>
</feature>
<feature type="domain" description="VanZ-like" evidence="3">
    <location>
        <begin position="25"/>
        <end position="141"/>
    </location>
</feature>
<dbReference type="Pfam" id="PF04892">
    <property type="entry name" value="VanZ"/>
    <property type="match status" value="1"/>
</dbReference>
<proteinExistence type="predicted"/>
<sequence length="232" mass="24812">MVVRRSWGRALLLGLTMVVAFLLLVAFSAVLAKLTLTPSPASDGLAGSNLHPGHSLRQYAEEYTFLAACKQVGGNLLLGAPFGVLLPLLVPRRMRLVRVFVVTLLVMSLVELAQGAVIEGRAFDVDDVILNTAGALLGYAFLGRRLSRSLRRRTDPRPSRVRRIRKQAGPRPETAPRPETVPEPQASAKPAAGPAVPGRLARLRASTARVLPTRRGAEAEPKPKTGLSGPAA</sequence>
<feature type="transmembrane region" description="Helical" evidence="2">
    <location>
        <begin position="97"/>
        <end position="116"/>
    </location>
</feature>